<dbReference type="GO" id="GO:0016740">
    <property type="term" value="F:transferase activity"/>
    <property type="evidence" value="ECO:0007669"/>
    <property type="project" value="UniProtKB-KW"/>
</dbReference>
<dbReference type="SUPFAM" id="SSF53649">
    <property type="entry name" value="Alkaline phosphatase-like"/>
    <property type="match status" value="1"/>
</dbReference>
<comment type="caution">
    <text evidence="2">The sequence shown here is derived from an EMBL/GenBank/DDBJ whole genome shotgun (WGS) entry which is preliminary data.</text>
</comment>
<dbReference type="Gene3D" id="3.40.720.10">
    <property type="entry name" value="Alkaline Phosphatase, subunit A"/>
    <property type="match status" value="1"/>
</dbReference>
<dbReference type="EMBL" id="WRPP01000013">
    <property type="protein sequence ID" value="MVU83447.1"/>
    <property type="molecule type" value="Genomic_DNA"/>
</dbReference>
<keyword evidence="1" id="KW-0732">Signal</keyword>
<keyword evidence="2" id="KW-0378">Hydrolase</keyword>
<dbReference type="InterPro" id="IPR017850">
    <property type="entry name" value="Alkaline_phosphatase_core_sf"/>
</dbReference>
<evidence type="ECO:0000256" key="1">
    <source>
        <dbReference type="SAM" id="SignalP"/>
    </source>
</evidence>
<evidence type="ECO:0000313" key="3">
    <source>
        <dbReference type="Proteomes" id="UP000466794"/>
    </source>
</evidence>
<feature type="chain" id="PRO_5029769297" evidence="1">
    <location>
        <begin position="28"/>
        <end position="548"/>
    </location>
</feature>
<feature type="signal peptide" evidence="1">
    <location>
        <begin position="1"/>
        <end position="27"/>
    </location>
</feature>
<dbReference type="AlphaFoldDB" id="A0A7K1VA58"/>
<evidence type="ECO:0000313" key="2">
    <source>
        <dbReference type="EMBL" id="MVU83447.1"/>
    </source>
</evidence>
<keyword evidence="3" id="KW-1185">Reference proteome</keyword>
<keyword evidence="2" id="KW-0808">Transferase</keyword>
<dbReference type="RefSeq" id="WP_328602871.1">
    <property type="nucleotide sequence ID" value="NZ_WRPP01000013.1"/>
</dbReference>
<dbReference type="InterPro" id="IPR002591">
    <property type="entry name" value="Phosphodiest/P_Trfase"/>
</dbReference>
<dbReference type="GO" id="GO:0016787">
    <property type="term" value="F:hydrolase activity"/>
    <property type="evidence" value="ECO:0007669"/>
    <property type="project" value="UniProtKB-KW"/>
</dbReference>
<dbReference type="Proteomes" id="UP000466794">
    <property type="component" value="Unassembled WGS sequence"/>
</dbReference>
<dbReference type="PANTHER" id="PTHR10151">
    <property type="entry name" value="ECTONUCLEOTIDE PYROPHOSPHATASE/PHOSPHODIESTERASE"/>
    <property type="match status" value="1"/>
</dbReference>
<accession>A0A7K1VA58</accession>
<dbReference type="Pfam" id="PF01663">
    <property type="entry name" value="Phosphodiest"/>
    <property type="match status" value="1"/>
</dbReference>
<reference evidence="2 3" key="1">
    <citation type="submission" date="2019-12" db="EMBL/GenBank/DDBJ databases">
        <title>Nocardia sp. nov. ET3-3 isolated from soil.</title>
        <authorList>
            <person name="Kanchanasin P."/>
            <person name="Tanasupawat S."/>
            <person name="Yuki M."/>
            <person name="Kudo T."/>
        </authorList>
    </citation>
    <scope>NUCLEOTIDE SEQUENCE [LARGE SCALE GENOMIC DNA]</scope>
    <source>
        <strain evidence="2 3">ET3-3</strain>
    </source>
</reference>
<proteinExistence type="predicted"/>
<dbReference type="PANTHER" id="PTHR10151:SF120">
    <property type="entry name" value="BIS(5'-ADENOSYL)-TRIPHOSPHATASE"/>
    <property type="match status" value="1"/>
</dbReference>
<sequence length="548" mass="57392">MSRKKIGLGAAAGALALACTATGIAHAAPGNGEKKEDKHVLLISVDGMHQADLAWYVKQHPNSTLAQLADNGDQYTNAKTTNPSDSFPGMVAQFTGATAGQSGVYYDDTFNHDLLPAGTTDCKNTPKGAEVSMTEAMDKDQNALDAGQGLPGLPGSILGMTGDPKTVLNPAAMPVDPATCKPVYPNQYLQVNSVFDVLHDAGKRTAWSDKHPAYSILDGKSGKAIDDLFTPEINSASPIAGKDWTKDDKSTQQYDGYKVQAVLNEIDGKDHSGAEQVGEPAVFGMNFQSVSVAQKLPTSDGQTGGYQADGVTPGPLLSGALDYVDGQLGKLLAELKAKGEDKTTTVILSAKHGQSPTKPGDLTRIDDGPIMTALNAAWKAKHPDAKADLVAFSVNDDAMLLWLNDRSQEAADFAKGWLLNNNGTGNDINGNAKAYTKSGLTEIHAGADAASYLGAPANDPRHPDLVGVARVGTVYTGGKGKIAEHGGANPADRDVPLLVFGPGAHKKVHTQEVQTTQIAPTILKLLGENPEKLDAAKAHGVKVLPDLR</sequence>
<protein>
    <submittedName>
        <fullName evidence="2">Sulfatase-like hydrolase/transferase</fullName>
    </submittedName>
</protein>
<organism evidence="2 3">
    <name type="scientific">Nocardia terrae</name>
    <dbReference type="NCBI Taxonomy" id="2675851"/>
    <lineage>
        <taxon>Bacteria</taxon>
        <taxon>Bacillati</taxon>
        <taxon>Actinomycetota</taxon>
        <taxon>Actinomycetes</taxon>
        <taxon>Mycobacteriales</taxon>
        <taxon>Nocardiaceae</taxon>
        <taxon>Nocardia</taxon>
    </lineage>
</organism>
<name>A0A7K1VA58_9NOCA</name>
<dbReference type="PROSITE" id="PS51257">
    <property type="entry name" value="PROKAR_LIPOPROTEIN"/>
    <property type="match status" value="1"/>
</dbReference>
<gene>
    <name evidence="2" type="ORF">GPX89_40200</name>
</gene>